<keyword evidence="1" id="KW-0472">Membrane</keyword>
<dbReference type="GO" id="GO:0008168">
    <property type="term" value="F:methyltransferase activity"/>
    <property type="evidence" value="ECO:0007669"/>
    <property type="project" value="UniProtKB-KW"/>
</dbReference>
<dbReference type="SUPFAM" id="SSF53335">
    <property type="entry name" value="S-adenosyl-L-methionine-dependent methyltransferases"/>
    <property type="match status" value="1"/>
</dbReference>
<evidence type="ECO:0000259" key="2">
    <source>
        <dbReference type="Pfam" id="PF08241"/>
    </source>
</evidence>
<evidence type="ECO:0000313" key="3">
    <source>
        <dbReference type="EMBL" id="HGS23052.1"/>
    </source>
</evidence>
<comment type="caution">
    <text evidence="3">The sequence shown here is derived from an EMBL/GenBank/DDBJ whole genome shotgun (WGS) entry which is preliminary data.</text>
</comment>
<organism evidence="3">
    <name type="scientific">Anaerolinea thermolimosa</name>
    <dbReference type="NCBI Taxonomy" id="229919"/>
    <lineage>
        <taxon>Bacteria</taxon>
        <taxon>Bacillati</taxon>
        <taxon>Chloroflexota</taxon>
        <taxon>Anaerolineae</taxon>
        <taxon>Anaerolineales</taxon>
        <taxon>Anaerolineaceae</taxon>
        <taxon>Anaerolinea</taxon>
    </lineage>
</organism>
<accession>A0A7C4KJD3</accession>
<dbReference type="Gene3D" id="3.40.50.150">
    <property type="entry name" value="Vaccinia Virus protein VP39"/>
    <property type="match status" value="1"/>
</dbReference>
<proteinExistence type="predicted"/>
<sequence length="254" mass="28292">MNQRIAVRSTYGNWVSTKLLYIPGVLGVLFAALSVLFPWLAILAVVFLLCFAYFAYARWCFSPKGKNIQARIQSLLVDHFEWAGTGKVLDIGCGSGAVTIMVAKKYPDAHVTGIDYWGRAWEYSKGVCEGNAQIEGVSDRVAFQKASASSLPFDDESFDAVISNLTFHEVADTEDKGLLIQEALRVLKKGGVFAFQDLFYWKRVYGEVENLLDRARSWGIESVELINTSQSQFIPKALKLPFMVGTIGILRGRK</sequence>
<feature type="transmembrane region" description="Helical" evidence="1">
    <location>
        <begin position="39"/>
        <end position="61"/>
    </location>
</feature>
<feature type="domain" description="Methyltransferase type 11" evidence="2">
    <location>
        <begin position="89"/>
        <end position="195"/>
    </location>
</feature>
<name>A0A7C4KJD3_9CHLR</name>
<evidence type="ECO:0000256" key="1">
    <source>
        <dbReference type="SAM" id="Phobius"/>
    </source>
</evidence>
<gene>
    <name evidence="3" type="ORF">ENT37_14455</name>
</gene>
<dbReference type="EMBL" id="DSYK01000728">
    <property type="protein sequence ID" value="HGS23052.1"/>
    <property type="molecule type" value="Genomic_DNA"/>
</dbReference>
<dbReference type="AlphaFoldDB" id="A0A7C4KJD3"/>
<keyword evidence="1" id="KW-0812">Transmembrane</keyword>
<protein>
    <submittedName>
        <fullName evidence="3">Class I SAM-dependent methyltransferase</fullName>
    </submittedName>
</protein>
<keyword evidence="3" id="KW-0808">Transferase</keyword>
<dbReference type="InterPro" id="IPR029063">
    <property type="entry name" value="SAM-dependent_MTases_sf"/>
</dbReference>
<dbReference type="InterPro" id="IPR013216">
    <property type="entry name" value="Methyltransf_11"/>
</dbReference>
<keyword evidence="3" id="KW-0489">Methyltransferase</keyword>
<dbReference type="PANTHER" id="PTHR43591">
    <property type="entry name" value="METHYLTRANSFERASE"/>
    <property type="match status" value="1"/>
</dbReference>
<dbReference type="CDD" id="cd02440">
    <property type="entry name" value="AdoMet_MTases"/>
    <property type="match status" value="1"/>
</dbReference>
<dbReference type="GO" id="GO:0032259">
    <property type="term" value="P:methylation"/>
    <property type="evidence" value="ECO:0007669"/>
    <property type="project" value="UniProtKB-KW"/>
</dbReference>
<reference evidence="3" key="1">
    <citation type="journal article" date="2020" name="mSystems">
        <title>Genome- and Community-Level Interaction Insights into Carbon Utilization and Element Cycling Functions of Hydrothermarchaeota in Hydrothermal Sediment.</title>
        <authorList>
            <person name="Zhou Z."/>
            <person name="Liu Y."/>
            <person name="Xu W."/>
            <person name="Pan J."/>
            <person name="Luo Z.H."/>
            <person name="Li M."/>
        </authorList>
    </citation>
    <scope>NUCLEOTIDE SEQUENCE [LARGE SCALE GENOMIC DNA]</scope>
    <source>
        <strain evidence="3">SpSt-573</strain>
    </source>
</reference>
<keyword evidence="1" id="KW-1133">Transmembrane helix</keyword>
<dbReference type="Pfam" id="PF08241">
    <property type="entry name" value="Methyltransf_11"/>
    <property type="match status" value="1"/>
</dbReference>
<feature type="transmembrane region" description="Helical" evidence="1">
    <location>
        <begin position="12"/>
        <end position="33"/>
    </location>
</feature>